<organism evidence="2 3">
    <name type="scientific">Terrimicrobium sacchariphilum</name>
    <dbReference type="NCBI Taxonomy" id="690879"/>
    <lineage>
        <taxon>Bacteria</taxon>
        <taxon>Pseudomonadati</taxon>
        <taxon>Verrucomicrobiota</taxon>
        <taxon>Terrimicrobiia</taxon>
        <taxon>Terrimicrobiales</taxon>
        <taxon>Terrimicrobiaceae</taxon>
        <taxon>Terrimicrobium</taxon>
    </lineage>
</organism>
<keyword evidence="3" id="KW-1185">Reference proteome</keyword>
<dbReference type="EMBL" id="BDCO01000002">
    <property type="protein sequence ID" value="GAT32918.1"/>
    <property type="molecule type" value="Genomic_DNA"/>
</dbReference>
<comment type="caution">
    <text evidence="2">The sequence shown here is derived from an EMBL/GenBank/DDBJ whole genome shotgun (WGS) entry which is preliminary data.</text>
</comment>
<dbReference type="Proteomes" id="UP000076023">
    <property type="component" value="Unassembled WGS sequence"/>
</dbReference>
<evidence type="ECO:0000313" key="2">
    <source>
        <dbReference type="EMBL" id="GAT32918.1"/>
    </source>
</evidence>
<proteinExistence type="predicted"/>
<feature type="region of interest" description="Disordered" evidence="1">
    <location>
        <begin position="1"/>
        <end position="21"/>
    </location>
</feature>
<dbReference type="InParanoid" id="A0A146G897"/>
<evidence type="ECO:0000313" key="3">
    <source>
        <dbReference type="Proteomes" id="UP000076023"/>
    </source>
</evidence>
<dbReference type="AlphaFoldDB" id="A0A146G897"/>
<reference evidence="3" key="1">
    <citation type="journal article" date="2017" name="Genome Announc.">
        <title>Draft Genome Sequence of Terrimicrobium sacchariphilum NM-5T, a Facultative Anaerobic Soil Bacterium of the Class Spartobacteria.</title>
        <authorList>
            <person name="Qiu Y.L."/>
            <person name="Tourlousse D.M."/>
            <person name="Matsuura N."/>
            <person name="Ohashi A."/>
            <person name="Sekiguchi Y."/>
        </authorList>
    </citation>
    <scope>NUCLEOTIDE SEQUENCE [LARGE SCALE GENOMIC DNA]</scope>
    <source>
        <strain evidence="3">NM-5</strain>
    </source>
</reference>
<sequence>MKTATKPTKKSQDESSARNRRRLQKLLKELLSGGASFSSLGLIQSLDSQKYPPLPYRRIIE</sequence>
<gene>
    <name evidence="2" type="ORF">TSACC_21321</name>
</gene>
<accession>A0A146G897</accession>
<protein>
    <submittedName>
        <fullName evidence="2">Uncharacterized protein</fullName>
    </submittedName>
</protein>
<evidence type="ECO:0000256" key="1">
    <source>
        <dbReference type="SAM" id="MobiDB-lite"/>
    </source>
</evidence>
<dbReference type="STRING" id="690879.TSACC_21321"/>
<name>A0A146G897_TERSA</name>